<evidence type="ECO:0000313" key="1">
    <source>
        <dbReference type="EMBL" id="GAU24675.1"/>
    </source>
</evidence>
<dbReference type="EMBL" id="DF973295">
    <property type="protein sequence ID" value="GAU24675.1"/>
    <property type="molecule type" value="Genomic_DNA"/>
</dbReference>
<evidence type="ECO:0000313" key="2">
    <source>
        <dbReference type="Proteomes" id="UP000242715"/>
    </source>
</evidence>
<accession>A0A2Z6MMK1</accession>
<dbReference type="Proteomes" id="UP000242715">
    <property type="component" value="Unassembled WGS sequence"/>
</dbReference>
<reference evidence="2" key="1">
    <citation type="journal article" date="2017" name="Front. Plant Sci.">
        <title>Climate Clever Clovers: New Paradigm to Reduce the Environmental Footprint of Ruminants by Breeding Low Methanogenic Forages Utilizing Haplotype Variation.</title>
        <authorList>
            <person name="Kaur P."/>
            <person name="Appels R."/>
            <person name="Bayer P.E."/>
            <person name="Keeble-Gagnere G."/>
            <person name="Wang J."/>
            <person name="Hirakawa H."/>
            <person name="Shirasawa K."/>
            <person name="Vercoe P."/>
            <person name="Stefanova K."/>
            <person name="Durmic Z."/>
            <person name="Nichols P."/>
            <person name="Revell C."/>
            <person name="Isobe S.N."/>
            <person name="Edwards D."/>
            <person name="Erskine W."/>
        </authorList>
    </citation>
    <scope>NUCLEOTIDE SEQUENCE [LARGE SCALE GENOMIC DNA]</scope>
    <source>
        <strain evidence="2">cv. Daliak</strain>
    </source>
</reference>
<protein>
    <submittedName>
        <fullName evidence="1">Uncharacterized protein</fullName>
    </submittedName>
</protein>
<dbReference type="AlphaFoldDB" id="A0A2Z6MMK1"/>
<gene>
    <name evidence="1" type="ORF">TSUD_322830</name>
</gene>
<organism evidence="1 2">
    <name type="scientific">Trifolium subterraneum</name>
    <name type="common">Subterranean clover</name>
    <dbReference type="NCBI Taxonomy" id="3900"/>
    <lineage>
        <taxon>Eukaryota</taxon>
        <taxon>Viridiplantae</taxon>
        <taxon>Streptophyta</taxon>
        <taxon>Embryophyta</taxon>
        <taxon>Tracheophyta</taxon>
        <taxon>Spermatophyta</taxon>
        <taxon>Magnoliopsida</taxon>
        <taxon>eudicotyledons</taxon>
        <taxon>Gunneridae</taxon>
        <taxon>Pentapetalae</taxon>
        <taxon>rosids</taxon>
        <taxon>fabids</taxon>
        <taxon>Fabales</taxon>
        <taxon>Fabaceae</taxon>
        <taxon>Papilionoideae</taxon>
        <taxon>50 kb inversion clade</taxon>
        <taxon>NPAAA clade</taxon>
        <taxon>Hologalegina</taxon>
        <taxon>IRL clade</taxon>
        <taxon>Trifolieae</taxon>
        <taxon>Trifolium</taxon>
    </lineage>
</organism>
<sequence>MLMFAYYLGYEGRIIGLGMKYMKSGAGLAAGACCPSQLWKRCWGTWARMGGCVVASGGPLIGGGLTLKPSR</sequence>
<keyword evidence="2" id="KW-1185">Reference proteome</keyword>
<proteinExistence type="predicted"/>
<name>A0A2Z6MMK1_TRISU</name>